<comment type="caution">
    <text evidence="1">The sequence shown here is derived from an EMBL/GenBank/DDBJ whole genome shotgun (WGS) entry which is preliminary data.</text>
</comment>
<dbReference type="AlphaFoldDB" id="A0A426ZSA5"/>
<protein>
    <submittedName>
        <fullName evidence="1">Uncharacterized protein</fullName>
    </submittedName>
</protein>
<dbReference type="GO" id="GO:0005546">
    <property type="term" value="F:phosphatidylinositol-4,5-bisphosphate binding"/>
    <property type="evidence" value="ECO:0007669"/>
    <property type="project" value="TreeGrafter"/>
</dbReference>
<dbReference type="GO" id="GO:0006887">
    <property type="term" value="P:exocytosis"/>
    <property type="evidence" value="ECO:0007669"/>
    <property type="project" value="TreeGrafter"/>
</dbReference>
<name>A0A426ZSA5_ENSVE</name>
<reference evidence="1 2" key="1">
    <citation type="journal article" date="2014" name="Agronomy (Basel)">
        <title>A Draft Genome Sequence for Ensete ventricosum, the Drought-Tolerant Tree Against Hunger.</title>
        <authorList>
            <person name="Harrison J."/>
            <person name="Moore K.A."/>
            <person name="Paszkiewicz K."/>
            <person name="Jones T."/>
            <person name="Grant M."/>
            <person name="Ambacheew D."/>
            <person name="Muzemil S."/>
            <person name="Studholme D.J."/>
        </authorList>
    </citation>
    <scope>NUCLEOTIDE SEQUENCE [LARGE SCALE GENOMIC DNA]</scope>
</reference>
<dbReference type="GO" id="GO:0006893">
    <property type="term" value="P:Golgi to plasma membrane transport"/>
    <property type="evidence" value="ECO:0007669"/>
    <property type="project" value="TreeGrafter"/>
</dbReference>
<proteinExistence type="predicted"/>
<dbReference type="PANTHER" id="PTHR16092:SF29">
    <property type="entry name" value="EXPRESSED PROTEIN"/>
    <property type="match status" value="1"/>
</dbReference>
<organism evidence="1 2">
    <name type="scientific">Ensete ventricosum</name>
    <name type="common">Abyssinian banana</name>
    <name type="synonym">Musa ensete</name>
    <dbReference type="NCBI Taxonomy" id="4639"/>
    <lineage>
        <taxon>Eukaryota</taxon>
        <taxon>Viridiplantae</taxon>
        <taxon>Streptophyta</taxon>
        <taxon>Embryophyta</taxon>
        <taxon>Tracheophyta</taxon>
        <taxon>Spermatophyta</taxon>
        <taxon>Magnoliopsida</taxon>
        <taxon>Liliopsida</taxon>
        <taxon>Zingiberales</taxon>
        <taxon>Musaceae</taxon>
        <taxon>Ensete</taxon>
    </lineage>
</organism>
<accession>A0A426ZSA5</accession>
<dbReference type="GO" id="GO:0005886">
    <property type="term" value="C:plasma membrane"/>
    <property type="evidence" value="ECO:0007669"/>
    <property type="project" value="TreeGrafter"/>
</dbReference>
<evidence type="ECO:0000313" key="2">
    <source>
        <dbReference type="Proteomes" id="UP000287651"/>
    </source>
</evidence>
<dbReference type="Proteomes" id="UP000287651">
    <property type="component" value="Unassembled WGS sequence"/>
</dbReference>
<dbReference type="GO" id="GO:0000145">
    <property type="term" value="C:exocyst"/>
    <property type="evidence" value="ECO:0007669"/>
    <property type="project" value="TreeGrafter"/>
</dbReference>
<dbReference type="EMBL" id="AMZH03005244">
    <property type="protein sequence ID" value="RRT66903.1"/>
    <property type="molecule type" value="Genomic_DNA"/>
</dbReference>
<dbReference type="PANTHER" id="PTHR16092">
    <property type="entry name" value="SEC3/SYNTAXIN-RELATED"/>
    <property type="match status" value="1"/>
</dbReference>
<evidence type="ECO:0000313" key="1">
    <source>
        <dbReference type="EMBL" id="RRT66903.1"/>
    </source>
</evidence>
<gene>
    <name evidence="1" type="ORF">B296_00024491</name>
</gene>
<sequence length="225" mass="25810">MLLSFRRTSVLLWIGLTKLTLYAAFRCMGSRNAIFLVKKLILLDLCVYCLTNLRPESLCCSAGFGYALNCLFVDDACYQIEKCERNARQMGVLPYIPRLAILATNLPDDVSIMFVALERTAQIDPKYVDIVLLENYAAFQNRVEELMYNVAPEEVIWCITEAKTWYHQKLKGDVRESCNVDNISHLALQKEFLEKYGSFVQLVVRIYPNETVPSVIEMREALSNL</sequence>